<dbReference type="Gene3D" id="3.40.190.10">
    <property type="entry name" value="Periplasmic binding protein-like II"/>
    <property type="match status" value="1"/>
</dbReference>
<keyword evidence="2" id="KW-0732">Signal</keyword>
<feature type="signal peptide" evidence="2">
    <location>
        <begin position="1"/>
        <end position="24"/>
    </location>
</feature>
<accession>A0A923M437</accession>
<dbReference type="PANTHER" id="PTHR42928:SF5">
    <property type="entry name" value="BLR1237 PROTEIN"/>
    <property type="match status" value="1"/>
</dbReference>
<evidence type="ECO:0000256" key="1">
    <source>
        <dbReference type="ARBA" id="ARBA00006987"/>
    </source>
</evidence>
<proteinExistence type="inferred from homology"/>
<comment type="caution">
    <text evidence="3">The sequence shown here is derived from an EMBL/GenBank/DDBJ whole genome shotgun (WGS) entry which is preliminary data.</text>
</comment>
<dbReference type="InterPro" id="IPR042100">
    <property type="entry name" value="Bug_dom1"/>
</dbReference>
<comment type="similarity">
    <text evidence="1">Belongs to the UPF0065 (bug) family.</text>
</comment>
<evidence type="ECO:0000313" key="3">
    <source>
        <dbReference type="EMBL" id="MBC5763015.1"/>
    </source>
</evidence>
<feature type="chain" id="PRO_5037273183" evidence="2">
    <location>
        <begin position="25"/>
        <end position="334"/>
    </location>
</feature>
<dbReference type="SUPFAM" id="SSF53850">
    <property type="entry name" value="Periplasmic binding protein-like II"/>
    <property type="match status" value="1"/>
</dbReference>
<protein>
    <submittedName>
        <fullName evidence="3">Tripartite tricarboxylate transporter substrate binding protein</fullName>
    </submittedName>
</protein>
<evidence type="ECO:0000256" key="2">
    <source>
        <dbReference type="SAM" id="SignalP"/>
    </source>
</evidence>
<dbReference type="Gene3D" id="3.40.190.150">
    <property type="entry name" value="Bordetella uptake gene, domain 1"/>
    <property type="match status" value="1"/>
</dbReference>
<keyword evidence="4" id="KW-1185">Reference proteome</keyword>
<dbReference type="RefSeq" id="WP_187079487.1">
    <property type="nucleotide sequence ID" value="NZ_JACORU010000001.1"/>
</dbReference>
<name>A0A923M437_9BURK</name>
<dbReference type="Pfam" id="PF03401">
    <property type="entry name" value="TctC"/>
    <property type="match status" value="1"/>
</dbReference>
<dbReference type="AlphaFoldDB" id="A0A923M437"/>
<dbReference type="PIRSF" id="PIRSF017082">
    <property type="entry name" value="YflP"/>
    <property type="match status" value="1"/>
</dbReference>
<sequence length="334" mass="35260">MSFRYLARALVFSCAAAVHLACPAAPPPGYPDKPIKMVTLYPPGGGTDYFARQIAPKMGAVLGQPVVVDSRPGAGGSIAAVAVAKNLPADGYAFLLGDRGMYALNPSLYDNLQYDPMRDLAPVSLIAIYDFVLVVNPKVMPVRTVADIIAAAKAAPTGLNYAAPGTSSTHTMAMQLFAHAANLKLVPVLYKGGNPALQDVLAGQVGMMFLDRASATPHVQSGALRIIATAGRERISAYPDVPTVAESAAVEPGLKDFEANAWLAFTMRAGTPPEIVAMVRDAFIKATADPELRQKLMAVGITPISSTPEQLQAHMAKEAALWGKIIRERGIKPN</sequence>
<dbReference type="EMBL" id="JACORU010000001">
    <property type="protein sequence ID" value="MBC5763015.1"/>
    <property type="molecule type" value="Genomic_DNA"/>
</dbReference>
<dbReference type="PANTHER" id="PTHR42928">
    <property type="entry name" value="TRICARBOXYLATE-BINDING PROTEIN"/>
    <property type="match status" value="1"/>
</dbReference>
<dbReference type="Proteomes" id="UP000596827">
    <property type="component" value="Unassembled WGS sequence"/>
</dbReference>
<organism evidence="3 4">
    <name type="scientific">Ramlibacter albus</name>
    <dbReference type="NCBI Taxonomy" id="2079448"/>
    <lineage>
        <taxon>Bacteria</taxon>
        <taxon>Pseudomonadati</taxon>
        <taxon>Pseudomonadota</taxon>
        <taxon>Betaproteobacteria</taxon>
        <taxon>Burkholderiales</taxon>
        <taxon>Comamonadaceae</taxon>
        <taxon>Ramlibacter</taxon>
    </lineage>
</organism>
<gene>
    <name evidence="3" type="ORF">H8R02_01020</name>
</gene>
<dbReference type="InterPro" id="IPR005064">
    <property type="entry name" value="BUG"/>
</dbReference>
<reference evidence="3" key="1">
    <citation type="submission" date="2020-08" db="EMBL/GenBank/DDBJ databases">
        <title>Ramlibacter sp. GTP1 16S ribosomal RNA gene genome sequencing and assembly.</title>
        <authorList>
            <person name="Kang M."/>
        </authorList>
    </citation>
    <scope>NUCLEOTIDE SEQUENCE</scope>
    <source>
        <strain evidence="3">GTP1</strain>
    </source>
</reference>
<evidence type="ECO:0000313" key="4">
    <source>
        <dbReference type="Proteomes" id="UP000596827"/>
    </source>
</evidence>